<dbReference type="Proteomes" id="UP001560019">
    <property type="component" value="Unassembled WGS sequence"/>
</dbReference>
<keyword evidence="2" id="KW-0964">Secreted</keyword>
<dbReference type="Pfam" id="PF13403">
    <property type="entry name" value="Hint_2"/>
    <property type="match status" value="1"/>
</dbReference>
<evidence type="ECO:0000256" key="1">
    <source>
        <dbReference type="ARBA" id="ARBA00004613"/>
    </source>
</evidence>
<feature type="region of interest" description="Disordered" evidence="3">
    <location>
        <begin position="597"/>
        <end position="624"/>
    </location>
</feature>
<dbReference type="InterPro" id="IPR001343">
    <property type="entry name" value="Hemolysn_Ca-bd"/>
</dbReference>
<dbReference type="InterPro" id="IPR028992">
    <property type="entry name" value="Hedgehog/Intein_dom"/>
</dbReference>
<dbReference type="CDD" id="cd00081">
    <property type="entry name" value="Hint"/>
    <property type="match status" value="1"/>
</dbReference>
<dbReference type="EMBL" id="JBEHHI010000002">
    <property type="protein sequence ID" value="MEX5728927.1"/>
    <property type="molecule type" value="Genomic_DNA"/>
</dbReference>
<dbReference type="PANTHER" id="PTHR38340">
    <property type="entry name" value="S-LAYER PROTEIN"/>
    <property type="match status" value="1"/>
</dbReference>
<dbReference type="InterPro" id="IPR011049">
    <property type="entry name" value="Serralysin-like_metalloprot_C"/>
</dbReference>
<dbReference type="PANTHER" id="PTHR38340:SF1">
    <property type="entry name" value="S-LAYER PROTEIN"/>
    <property type="match status" value="1"/>
</dbReference>
<dbReference type="InterPro" id="IPR013320">
    <property type="entry name" value="ConA-like_dom_sf"/>
</dbReference>
<dbReference type="PRINTS" id="PR00313">
    <property type="entry name" value="CABNDNGRPT"/>
</dbReference>
<evidence type="ECO:0000313" key="6">
    <source>
        <dbReference type="Proteomes" id="UP001560019"/>
    </source>
</evidence>
<dbReference type="SUPFAM" id="SSF49899">
    <property type="entry name" value="Concanavalin A-like lectins/glucanases"/>
    <property type="match status" value="1"/>
</dbReference>
<organism evidence="5 6">
    <name type="scientific">Rhodovulum iodosum</name>
    <dbReference type="NCBI Taxonomy" id="68291"/>
    <lineage>
        <taxon>Bacteria</taxon>
        <taxon>Pseudomonadati</taxon>
        <taxon>Pseudomonadota</taxon>
        <taxon>Alphaproteobacteria</taxon>
        <taxon>Rhodobacterales</taxon>
        <taxon>Paracoccaceae</taxon>
        <taxon>Rhodovulum</taxon>
    </lineage>
</organism>
<dbReference type="Pfam" id="PF13448">
    <property type="entry name" value="DUF4114"/>
    <property type="match status" value="1"/>
</dbReference>
<dbReference type="Gene3D" id="2.150.10.10">
    <property type="entry name" value="Serralysin-like metalloprotease, C-terminal"/>
    <property type="match status" value="3"/>
</dbReference>
<accession>A0ABV3XUB1</accession>
<dbReference type="PROSITE" id="PS50817">
    <property type="entry name" value="INTEIN_N_TER"/>
    <property type="match status" value="1"/>
</dbReference>
<comment type="subcellular location">
    <subcellularLocation>
        <location evidence="1">Secreted</location>
    </subcellularLocation>
</comment>
<evidence type="ECO:0000313" key="5">
    <source>
        <dbReference type="EMBL" id="MEX5728927.1"/>
    </source>
</evidence>
<reference evidence="5 6" key="1">
    <citation type="submission" date="2024-06" db="EMBL/GenBank/DDBJ databases">
        <title>Genome of Rhodovulum iodosum, a marine photoferrotroph.</title>
        <authorList>
            <person name="Bianchini G."/>
            <person name="Nikeleit V."/>
            <person name="Kappler A."/>
            <person name="Bryce C."/>
            <person name="Sanchez-Baracaldo P."/>
        </authorList>
    </citation>
    <scope>NUCLEOTIDE SEQUENCE [LARGE SCALE GENOMIC DNA]</scope>
    <source>
        <strain evidence="5 6">UT/N1</strain>
    </source>
</reference>
<evidence type="ECO:0000259" key="4">
    <source>
        <dbReference type="SMART" id="SM00306"/>
    </source>
</evidence>
<dbReference type="SUPFAM" id="SSF51294">
    <property type="entry name" value="Hedgehog/intein (Hint) domain"/>
    <property type="match status" value="1"/>
</dbReference>
<gene>
    <name evidence="5" type="ORF">Ga0609869_002280</name>
</gene>
<keyword evidence="6" id="KW-1185">Reference proteome</keyword>
<dbReference type="Pfam" id="PF00353">
    <property type="entry name" value="HemolysinCabind"/>
    <property type="match status" value="3"/>
</dbReference>
<feature type="domain" description="Hint" evidence="4">
    <location>
        <begin position="706"/>
        <end position="822"/>
    </location>
</feature>
<proteinExistence type="predicted"/>
<dbReference type="PROSITE" id="PS00330">
    <property type="entry name" value="HEMOLYSIN_CALCIUM"/>
    <property type="match status" value="4"/>
</dbReference>
<protein>
    <submittedName>
        <fullName evidence="5">Ca2+-binding RTX toxin-like protein</fullName>
    </submittedName>
</protein>
<dbReference type="InterPro" id="IPR006141">
    <property type="entry name" value="Intein_N"/>
</dbReference>
<dbReference type="InterPro" id="IPR050557">
    <property type="entry name" value="RTX_toxin/Mannuronan_C5-epim"/>
</dbReference>
<evidence type="ECO:0000256" key="2">
    <source>
        <dbReference type="ARBA" id="ARBA00022525"/>
    </source>
</evidence>
<dbReference type="SUPFAM" id="SSF51120">
    <property type="entry name" value="beta-Roll"/>
    <property type="match status" value="3"/>
</dbReference>
<sequence length="900" mass="93288">MESDMTAYVPPVDGSDFDDAANPHLVGLWDFGAGCFAADTGLADGFAQNGTYYGGAAAQNGALVLDGCNDRVDVRGEDSPFDLSQGTLVVRFAQDAQVGTSPDTLVNRGEFADKDSEGYFGMSVTAEGAVVVEHVSGGASATLSTGGGFFSPGDDVQVCYSWNAATGAEFLVENTTTGATYSQNVAEPGLTFEIGDDDDERFTFGAREVDDGHYDRYFRGQMDYVALYDTDMIGPMGDGLVEGTAGDDLIDAAYTGDPEGDMIDAGDAILPGEAPDDDIVLAGDGNDTVLAGDGDDEIFGEDGNDTLSGEAGDDRACGGAGDDTISGGDGADVLFGGAGRDAIDGGAGNDVLVGGADSDTITGGDGDDVIIGDGPDCDDARVILTYQGEKAGFSNALGIYSIDPITGEIGDVEIAFADSDGVPVGSTYAYDSTPGSDVGLFILADGADELAGLGEGTFEFRDADGNPATLGTLNPVLVHIAPGGAETELSAPAYHSAGYDSDVGLNPDGVVHTVGLGEAPDGTVTLGFEDLPSLGDADFDDFVVDVDVGDSASGLVNAHYDVPGTLITDPGPDAGDFLYGEEGDDIILGGAGDDVIEGGAGADTAEGGADDDRIFGSTEGGPDDGAADMLSGGDDRDYFGAVGAGDTVVGGEGGDDWDTLDLRGGGPLRVNYDPADPLGESGTVNYLDGTGTVVGTLNFSEIENVIPCFTPRTMIATPRGERPVEELQVGDKVITRDNGIQEIRWRGATTLDPMGLARRPHLRPILVRKGALGGGLPESDMLVSPNHRLLVANDRTALYFEEREVLVAAKHLVNNRGIELKDTMGTTYIHFMFDRHEVVLSNGAWTESFQPGDYSLKGMGNAQRNEIYDLFPELQTEKGLKEYPAARKTLKRHEALLLNE</sequence>
<dbReference type="InterPro" id="IPR036844">
    <property type="entry name" value="Hint_dom_sf"/>
</dbReference>
<dbReference type="Gene3D" id="2.170.16.10">
    <property type="entry name" value="Hedgehog/Intein (Hint) domain"/>
    <property type="match status" value="1"/>
</dbReference>
<comment type="caution">
    <text evidence="5">The sequence shown here is derived from an EMBL/GenBank/DDBJ whole genome shotgun (WGS) entry which is preliminary data.</text>
</comment>
<dbReference type="SMART" id="SM00306">
    <property type="entry name" value="HintN"/>
    <property type="match status" value="1"/>
</dbReference>
<dbReference type="InterPro" id="IPR003587">
    <property type="entry name" value="Hint_dom_N"/>
</dbReference>
<name>A0ABV3XUB1_9RHOB</name>
<dbReference type="InterPro" id="IPR025193">
    <property type="entry name" value="DUF4114"/>
</dbReference>
<dbReference type="InterPro" id="IPR018511">
    <property type="entry name" value="Hemolysin-typ_Ca-bd_CS"/>
</dbReference>
<evidence type="ECO:0000256" key="3">
    <source>
        <dbReference type="SAM" id="MobiDB-lite"/>
    </source>
</evidence>